<feature type="transmembrane region" description="Helical" evidence="1">
    <location>
        <begin position="12"/>
        <end position="32"/>
    </location>
</feature>
<feature type="transmembrane region" description="Helical" evidence="1">
    <location>
        <begin position="76"/>
        <end position="93"/>
    </location>
</feature>
<dbReference type="OrthoDB" id="1196478at2"/>
<keyword evidence="1" id="KW-0812">Transmembrane</keyword>
<feature type="transmembrane region" description="Helical" evidence="1">
    <location>
        <begin position="222"/>
        <end position="240"/>
    </location>
</feature>
<feature type="transmembrane region" description="Helical" evidence="1">
    <location>
        <begin position="120"/>
        <end position="137"/>
    </location>
</feature>
<sequence>MQAALSAAKETAVIRITVLAWLAAKFISWRLWLPYRLFPTLPVFHFLDFPDFSHTILAIASVVMMVLVLVFPARRYLLWIVVVFEVLSCLLDVMRWQPWQYQFMLTFVLFCLAGDQPKRFLSSFGFLLCATYLYSALHKFSDAFLQDVWLGFLLKGFGLSESFGQSAVVYYSGYVMGVVELAIGLGLLLAKNKKPFVWLCIAMHVGILLALGPIGIDANAVVWPWNVAMAAMVWVVFFDNGVSFSVDFMKPLFHKVVVVWLGMLPALNFIGLWDDYLSFAMYAGGNEKMLICFENDKLPAALQKYKTAPFCGDDETTISITKWSFKELEVPVYPEERAYRAIKKRYTQIHPGTADRFIIYDFPYRREDVRAVE</sequence>
<dbReference type="Proteomes" id="UP000199354">
    <property type="component" value="Unassembled WGS sequence"/>
</dbReference>
<feature type="transmembrane region" description="Helical" evidence="1">
    <location>
        <begin position="99"/>
        <end position="115"/>
    </location>
</feature>
<feature type="transmembrane region" description="Helical" evidence="1">
    <location>
        <begin position="196"/>
        <end position="216"/>
    </location>
</feature>
<evidence type="ECO:0000256" key="1">
    <source>
        <dbReference type="SAM" id="Phobius"/>
    </source>
</evidence>
<dbReference type="RefSeq" id="WP_091140944.1">
    <property type="nucleotide sequence ID" value="NZ_FMVF01000003.1"/>
</dbReference>
<keyword evidence="1" id="KW-1133">Transmembrane helix</keyword>
<feature type="transmembrane region" description="Helical" evidence="1">
    <location>
        <begin position="252"/>
        <end position="273"/>
    </location>
</feature>
<dbReference type="AlphaFoldDB" id="A0A1G5D251"/>
<proteinExistence type="predicted"/>
<organism evidence="2 3">
    <name type="scientific">Flavobacterium caeni</name>
    <dbReference type="NCBI Taxonomy" id="490189"/>
    <lineage>
        <taxon>Bacteria</taxon>
        <taxon>Pseudomonadati</taxon>
        <taxon>Bacteroidota</taxon>
        <taxon>Flavobacteriia</taxon>
        <taxon>Flavobacteriales</taxon>
        <taxon>Flavobacteriaceae</taxon>
        <taxon>Flavobacterium</taxon>
    </lineage>
</organism>
<gene>
    <name evidence="2" type="ORF">SAMN02927903_00717</name>
</gene>
<evidence type="ECO:0000313" key="3">
    <source>
        <dbReference type="Proteomes" id="UP000199354"/>
    </source>
</evidence>
<keyword evidence="3" id="KW-1185">Reference proteome</keyword>
<evidence type="ECO:0000313" key="2">
    <source>
        <dbReference type="EMBL" id="SCY08736.1"/>
    </source>
</evidence>
<feature type="transmembrane region" description="Helical" evidence="1">
    <location>
        <begin position="168"/>
        <end position="189"/>
    </location>
</feature>
<reference evidence="2 3" key="1">
    <citation type="submission" date="2016-10" db="EMBL/GenBank/DDBJ databases">
        <authorList>
            <person name="de Groot N.N."/>
        </authorList>
    </citation>
    <scope>NUCLEOTIDE SEQUENCE [LARGE SCALE GENOMIC DNA]</scope>
    <source>
        <strain evidence="2 3">CGMCC 1.7031</strain>
    </source>
</reference>
<keyword evidence="1" id="KW-0472">Membrane</keyword>
<feature type="transmembrane region" description="Helical" evidence="1">
    <location>
        <begin position="52"/>
        <end position="71"/>
    </location>
</feature>
<accession>A0A1G5D251</accession>
<protein>
    <recommendedName>
        <fullName evidence="4">Vitamin K-dependent gamma-carboxylase</fullName>
    </recommendedName>
</protein>
<dbReference type="STRING" id="490189.SAMN02927903_00717"/>
<dbReference type="EMBL" id="FMVF01000003">
    <property type="protein sequence ID" value="SCY08736.1"/>
    <property type="molecule type" value="Genomic_DNA"/>
</dbReference>
<name>A0A1G5D251_9FLAO</name>
<evidence type="ECO:0008006" key="4">
    <source>
        <dbReference type="Google" id="ProtNLM"/>
    </source>
</evidence>